<dbReference type="AlphaFoldDB" id="A0A7W9G8Y5"/>
<dbReference type="EMBL" id="JACHMB010000001">
    <property type="protein sequence ID" value="MBB5779316.1"/>
    <property type="molecule type" value="Genomic_DNA"/>
</dbReference>
<accession>A0A7W9G8Y5</accession>
<dbReference type="Proteomes" id="UP000579153">
    <property type="component" value="Unassembled WGS sequence"/>
</dbReference>
<gene>
    <name evidence="2" type="ORF">HD596_006072</name>
</gene>
<evidence type="ECO:0000313" key="2">
    <source>
        <dbReference type="EMBL" id="MBB5779316.1"/>
    </source>
</evidence>
<proteinExistence type="predicted"/>
<evidence type="ECO:0000256" key="1">
    <source>
        <dbReference type="SAM" id="MobiDB-lite"/>
    </source>
</evidence>
<feature type="region of interest" description="Disordered" evidence="1">
    <location>
        <begin position="40"/>
        <end position="70"/>
    </location>
</feature>
<organism evidence="2 3">
    <name type="scientific">Nonomuraea jabiensis</name>
    <dbReference type="NCBI Taxonomy" id="882448"/>
    <lineage>
        <taxon>Bacteria</taxon>
        <taxon>Bacillati</taxon>
        <taxon>Actinomycetota</taxon>
        <taxon>Actinomycetes</taxon>
        <taxon>Streptosporangiales</taxon>
        <taxon>Streptosporangiaceae</taxon>
        <taxon>Nonomuraea</taxon>
    </lineage>
</organism>
<sequence length="85" mass="9055">MVEQTRGLALAPYMDKEVLAPLSMKSNSYALSPGFEPAAGVDHLGRDDEPQVGLSTGHDTARHRASPPAGPGFCRVLAQHPFWAA</sequence>
<comment type="caution">
    <text evidence="2">The sequence shown here is derived from an EMBL/GenBank/DDBJ whole genome shotgun (WGS) entry which is preliminary data.</text>
</comment>
<dbReference type="RefSeq" id="WP_185072648.1">
    <property type="nucleotide sequence ID" value="NZ_JACHMB010000001.1"/>
</dbReference>
<reference evidence="2 3" key="1">
    <citation type="submission" date="2020-08" db="EMBL/GenBank/DDBJ databases">
        <title>Sequencing the genomes of 1000 actinobacteria strains.</title>
        <authorList>
            <person name="Klenk H.-P."/>
        </authorList>
    </citation>
    <scope>NUCLEOTIDE SEQUENCE [LARGE SCALE GENOMIC DNA]</scope>
    <source>
        <strain evidence="2 3">DSM 45507</strain>
    </source>
</reference>
<protein>
    <submittedName>
        <fullName evidence="2">CubicO group peptidase (Beta-lactamase class C family)</fullName>
    </submittedName>
</protein>
<keyword evidence="3" id="KW-1185">Reference proteome</keyword>
<name>A0A7W9G8Y5_9ACTN</name>
<evidence type="ECO:0000313" key="3">
    <source>
        <dbReference type="Proteomes" id="UP000579153"/>
    </source>
</evidence>